<dbReference type="SMART" id="SM00091">
    <property type="entry name" value="PAS"/>
    <property type="match status" value="1"/>
</dbReference>
<dbReference type="Pfam" id="PF13426">
    <property type="entry name" value="PAS_9"/>
    <property type="match status" value="1"/>
</dbReference>
<sequence>MTLRSKTIIGIALIEALALGILIVSGLSWLKSSNEKSLEIGSQQLVSVFAKASRDAVIATDLAYLASFAQSVVSEHNLAYIRIVDQNGIELTRKGDYFSVDTNVLPFDASDGIYDVSSPIMLDELSFGSVEMGVRVDGIHQIFDYAKRASIFIAVIEMSLVALFSFALGTYLMKRLDLLRKGVMKVTQQGPGTHITIPGNDEVTRVGDAFNLMSSSLAQAQDNLAQEYYKQKILSDKVSLLAEVAEHARDAIIITSPDGKIVWVNPAFERLTKYSLQEALNHTPGTLLQGEESDQATVELLSQSIKNQAPIRVEILNYTKSREKYWVEIDLSPVLDQNGDLLRFIAVERNITDRREIEQQLSAAVEKSNHAAKAKSEFLANMSHEIRTPMNAIMGISEVLLENEQRVEQKDLLTLLHRSAGNLVTVINDILDYSKIEAGKLTLIEEAFDLKELIENCSNLCAYQATHNKLILLVDMPLSIDSKVIGDKGRINQILLNLVGNALKFTQHGHVLLKVSATKHGYQFDVIDTGIGIPADRLPHIMEKFEQVDNSVTRQYEGTGLGLAISKRLIQAYGGELSVTSTEGVGSRFSFSLNLKHQPEISSQQHHLQRQKLLLIDDYLPRAKRLKAIAEELNLDFIHSLSSEQTQADQNDLSLYDVILIGQCERHADKELLNSLKHQPNHKTIIRILEPTWGELTNHPLLTSHQRISQPVTASKLLQLFSADDKPINPVASCQAANLIGISLLVAEDSSVNRILISKMLEDTGIDLILAEDGAIALDLYQQMKPDLVITDISMPNKDGFSLTKDIRELQKSADYVWCPIVAFSAHALQEERENSKEIGMDDYLTKPIKKIELLNMITKWINHDKLSHQSGSDLNVHLK</sequence>
<dbReference type="SMART" id="SM00086">
    <property type="entry name" value="PAC"/>
    <property type="match status" value="1"/>
</dbReference>
<keyword evidence="6" id="KW-0547">Nucleotide-binding</keyword>
<dbReference type="PROSITE" id="PS50109">
    <property type="entry name" value="HIS_KIN"/>
    <property type="match status" value="1"/>
</dbReference>
<dbReference type="SUPFAM" id="SSF55785">
    <property type="entry name" value="PYP-like sensor domain (PAS domain)"/>
    <property type="match status" value="1"/>
</dbReference>
<dbReference type="PROSITE" id="PS50110">
    <property type="entry name" value="RESPONSE_REGULATORY"/>
    <property type="match status" value="1"/>
</dbReference>
<evidence type="ECO:0000313" key="21">
    <source>
        <dbReference type="Proteomes" id="UP000095131"/>
    </source>
</evidence>
<keyword evidence="4 13" id="KW-0597">Phosphoprotein</keyword>
<dbReference type="InterPro" id="IPR036890">
    <property type="entry name" value="HATPase_C_sf"/>
</dbReference>
<dbReference type="GO" id="GO:0016020">
    <property type="term" value="C:membrane"/>
    <property type="evidence" value="ECO:0007669"/>
    <property type="project" value="UniProtKB-SubCell"/>
</dbReference>
<dbReference type="SMART" id="SM00387">
    <property type="entry name" value="HATPase_c"/>
    <property type="match status" value="1"/>
</dbReference>
<dbReference type="Gene3D" id="3.30.450.20">
    <property type="entry name" value="PAS domain"/>
    <property type="match status" value="1"/>
</dbReference>
<evidence type="ECO:0000259" key="16">
    <source>
        <dbReference type="PROSITE" id="PS50110"/>
    </source>
</evidence>
<dbReference type="Pfam" id="PF00072">
    <property type="entry name" value="Response_reg"/>
    <property type="match status" value="1"/>
</dbReference>
<feature type="modified residue" description="4-aspartylphosphate" evidence="13">
    <location>
        <position position="792"/>
    </location>
</feature>
<accession>A0A1E3WKU8</accession>
<dbReference type="InterPro" id="IPR001789">
    <property type="entry name" value="Sig_transdc_resp-reg_receiver"/>
</dbReference>
<keyword evidence="7" id="KW-0418">Kinase</keyword>
<feature type="domain" description="HAMP" evidence="19">
    <location>
        <begin position="170"/>
        <end position="222"/>
    </location>
</feature>
<dbReference type="SMART" id="SM00448">
    <property type="entry name" value="REC"/>
    <property type="match status" value="1"/>
</dbReference>
<dbReference type="RefSeq" id="WP_069448391.1">
    <property type="nucleotide sequence ID" value="NZ_MDCJ01000007.1"/>
</dbReference>
<dbReference type="InterPro" id="IPR005467">
    <property type="entry name" value="His_kinase_dom"/>
</dbReference>
<dbReference type="CDD" id="cd00130">
    <property type="entry name" value="PAS"/>
    <property type="match status" value="1"/>
</dbReference>
<dbReference type="PROSITE" id="PS50112">
    <property type="entry name" value="PAS"/>
    <property type="match status" value="1"/>
</dbReference>
<name>A0A1E3WKU8_9VIBR</name>
<evidence type="ECO:0000256" key="6">
    <source>
        <dbReference type="ARBA" id="ARBA00022741"/>
    </source>
</evidence>
<evidence type="ECO:0000259" key="15">
    <source>
        <dbReference type="PROSITE" id="PS50109"/>
    </source>
</evidence>
<reference evidence="20 21" key="1">
    <citation type="submission" date="2016-08" db="EMBL/GenBank/DDBJ databases">
        <title>Genome sequencing of Vibrio scophthalmi strain FP3289, an isolated from Paralichthys olivaceus.</title>
        <authorList>
            <person name="Han H.-J."/>
        </authorList>
    </citation>
    <scope>NUCLEOTIDE SEQUENCE [LARGE SCALE GENOMIC DNA]</scope>
    <source>
        <strain evidence="20 21">FP3289</strain>
    </source>
</reference>
<dbReference type="PANTHER" id="PTHR45339:SF1">
    <property type="entry name" value="HYBRID SIGNAL TRANSDUCTION HISTIDINE KINASE J"/>
    <property type="match status" value="1"/>
</dbReference>
<dbReference type="PANTHER" id="PTHR45339">
    <property type="entry name" value="HYBRID SIGNAL TRANSDUCTION HISTIDINE KINASE J"/>
    <property type="match status" value="1"/>
</dbReference>
<dbReference type="InterPro" id="IPR003594">
    <property type="entry name" value="HATPase_dom"/>
</dbReference>
<dbReference type="CDD" id="cd00082">
    <property type="entry name" value="HisKA"/>
    <property type="match status" value="1"/>
</dbReference>
<dbReference type="Gene3D" id="3.40.50.2300">
    <property type="match status" value="1"/>
</dbReference>
<dbReference type="InterPro" id="IPR000014">
    <property type="entry name" value="PAS"/>
</dbReference>
<dbReference type="InterPro" id="IPR003660">
    <property type="entry name" value="HAMP_dom"/>
</dbReference>
<keyword evidence="14" id="KW-0812">Transmembrane</keyword>
<dbReference type="CDD" id="cd17546">
    <property type="entry name" value="REC_hyHK_CKI1_RcsC-like"/>
    <property type="match status" value="1"/>
</dbReference>
<feature type="transmembrane region" description="Helical" evidence="14">
    <location>
        <begin position="7"/>
        <end position="30"/>
    </location>
</feature>
<dbReference type="SMART" id="SM00388">
    <property type="entry name" value="HisKA"/>
    <property type="match status" value="1"/>
</dbReference>
<evidence type="ECO:0000259" key="17">
    <source>
        <dbReference type="PROSITE" id="PS50112"/>
    </source>
</evidence>
<dbReference type="SUPFAM" id="SSF47384">
    <property type="entry name" value="Homodimeric domain of signal transducing histidine kinase"/>
    <property type="match status" value="1"/>
</dbReference>
<dbReference type="PROSITE" id="PS50113">
    <property type="entry name" value="PAC"/>
    <property type="match status" value="1"/>
</dbReference>
<dbReference type="InterPro" id="IPR001610">
    <property type="entry name" value="PAC"/>
</dbReference>
<dbReference type="Proteomes" id="UP000095131">
    <property type="component" value="Unassembled WGS sequence"/>
</dbReference>
<dbReference type="Gene3D" id="3.30.565.10">
    <property type="entry name" value="Histidine kinase-like ATPase, C-terminal domain"/>
    <property type="match status" value="1"/>
</dbReference>
<keyword evidence="8" id="KW-0378">Hydrolase</keyword>
<feature type="domain" description="Response regulatory" evidence="16">
    <location>
        <begin position="743"/>
        <end position="862"/>
    </location>
</feature>
<evidence type="ECO:0000313" key="20">
    <source>
        <dbReference type="EMBL" id="ODS05637.1"/>
    </source>
</evidence>
<evidence type="ECO:0000256" key="12">
    <source>
        <dbReference type="ARBA" id="ARBA00068150"/>
    </source>
</evidence>
<dbReference type="FunFam" id="1.10.287.130:FF:000002">
    <property type="entry name" value="Two-component osmosensing histidine kinase"/>
    <property type="match status" value="1"/>
</dbReference>
<evidence type="ECO:0000256" key="14">
    <source>
        <dbReference type="SAM" id="Phobius"/>
    </source>
</evidence>
<proteinExistence type="predicted"/>
<dbReference type="InterPro" id="IPR036097">
    <property type="entry name" value="HisK_dim/P_sf"/>
</dbReference>
<evidence type="ECO:0000256" key="3">
    <source>
        <dbReference type="ARBA" id="ARBA00012438"/>
    </source>
</evidence>
<dbReference type="SUPFAM" id="SSF55874">
    <property type="entry name" value="ATPase domain of HSP90 chaperone/DNA topoisomerase II/histidine kinase"/>
    <property type="match status" value="1"/>
</dbReference>
<feature type="domain" description="Histidine kinase" evidence="15">
    <location>
        <begin position="381"/>
        <end position="597"/>
    </location>
</feature>
<comment type="subunit">
    <text evidence="11">At low DSF concentrations, interacts with RpfF.</text>
</comment>
<keyword evidence="10" id="KW-0902">Two-component regulatory system</keyword>
<dbReference type="InterPro" id="IPR035965">
    <property type="entry name" value="PAS-like_dom_sf"/>
</dbReference>
<dbReference type="GO" id="GO:0016787">
    <property type="term" value="F:hydrolase activity"/>
    <property type="evidence" value="ECO:0007669"/>
    <property type="project" value="UniProtKB-KW"/>
</dbReference>
<dbReference type="Gene3D" id="1.10.287.130">
    <property type="match status" value="1"/>
</dbReference>
<evidence type="ECO:0000256" key="11">
    <source>
        <dbReference type="ARBA" id="ARBA00064003"/>
    </source>
</evidence>
<dbReference type="InterPro" id="IPR004358">
    <property type="entry name" value="Sig_transdc_His_kin-like_C"/>
</dbReference>
<dbReference type="InterPro" id="IPR003661">
    <property type="entry name" value="HisK_dim/P_dom"/>
</dbReference>
<dbReference type="AlphaFoldDB" id="A0A1E3WKU8"/>
<dbReference type="InterPro" id="IPR000700">
    <property type="entry name" value="PAS-assoc_C"/>
</dbReference>
<evidence type="ECO:0000259" key="19">
    <source>
        <dbReference type="PROSITE" id="PS50885"/>
    </source>
</evidence>
<dbReference type="OrthoDB" id="9810730at2"/>
<feature type="domain" description="PAS" evidence="17">
    <location>
        <begin position="237"/>
        <end position="308"/>
    </location>
</feature>
<evidence type="ECO:0000256" key="13">
    <source>
        <dbReference type="PROSITE-ProRule" id="PRU00169"/>
    </source>
</evidence>
<keyword evidence="14" id="KW-1133">Transmembrane helix</keyword>
<feature type="transmembrane region" description="Helical" evidence="14">
    <location>
        <begin position="151"/>
        <end position="172"/>
    </location>
</feature>
<dbReference type="EMBL" id="MDCJ01000007">
    <property type="protein sequence ID" value="ODS05637.1"/>
    <property type="molecule type" value="Genomic_DNA"/>
</dbReference>
<comment type="subcellular location">
    <subcellularLocation>
        <location evidence="2">Membrane</location>
    </subcellularLocation>
</comment>
<feature type="domain" description="PAC" evidence="18">
    <location>
        <begin position="309"/>
        <end position="363"/>
    </location>
</feature>
<comment type="caution">
    <text evidence="20">The sequence shown here is derived from an EMBL/GenBank/DDBJ whole genome shotgun (WGS) entry which is preliminary data.</text>
</comment>
<dbReference type="InterPro" id="IPR011006">
    <property type="entry name" value="CheY-like_superfamily"/>
</dbReference>
<organism evidence="20 21">
    <name type="scientific">Vibrio scophthalmi</name>
    <dbReference type="NCBI Taxonomy" id="45658"/>
    <lineage>
        <taxon>Bacteria</taxon>
        <taxon>Pseudomonadati</taxon>
        <taxon>Pseudomonadota</taxon>
        <taxon>Gammaproteobacteria</taxon>
        <taxon>Vibrionales</taxon>
        <taxon>Vibrionaceae</taxon>
        <taxon>Vibrio</taxon>
    </lineage>
</organism>
<keyword evidence="5" id="KW-0808">Transferase</keyword>
<dbReference type="Pfam" id="PF02518">
    <property type="entry name" value="HATPase_c"/>
    <property type="match status" value="1"/>
</dbReference>
<dbReference type="EC" id="2.7.13.3" evidence="3"/>
<comment type="catalytic activity">
    <reaction evidence="1">
        <text>ATP + protein L-histidine = ADP + protein N-phospho-L-histidine.</text>
        <dbReference type="EC" id="2.7.13.3"/>
    </reaction>
</comment>
<dbReference type="FunFam" id="3.30.565.10:FF:000010">
    <property type="entry name" value="Sensor histidine kinase RcsC"/>
    <property type="match status" value="1"/>
</dbReference>
<dbReference type="NCBIfam" id="TIGR00229">
    <property type="entry name" value="sensory_box"/>
    <property type="match status" value="1"/>
</dbReference>
<evidence type="ECO:0000256" key="9">
    <source>
        <dbReference type="ARBA" id="ARBA00022840"/>
    </source>
</evidence>
<dbReference type="SUPFAM" id="SSF52172">
    <property type="entry name" value="CheY-like"/>
    <property type="match status" value="1"/>
</dbReference>
<gene>
    <name evidence="20" type="ORF">VSF3289_04778</name>
</gene>
<dbReference type="PATRIC" id="fig|45658.8.peg.4787"/>
<evidence type="ECO:0000256" key="7">
    <source>
        <dbReference type="ARBA" id="ARBA00022777"/>
    </source>
</evidence>
<protein>
    <recommendedName>
        <fullName evidence="12">Sensory/regulatory protein RpfC</fullName>
        <ecNumber evidence="3">2.7.13.3</ecNumber>
    </recommendedName>
</protein>
<dbReference type="SMART" id="SM00304">
    <property type="entry name" value="HAMP"/>
    <property type="match status" value="1"/>
</dbReference>
<evidence type="ECO:0000256" key="2">
    <source>
        <dbReference type="ARBA" id="ARBA00004370"/>
    </source>
</evidence>
<dbReference type="PROSITE" id="PS50885">
    <property type="entry name" value="HAMP"/>
    <property type="match status" value="1"/>
</dbReference>
<evidence type="ECO:0000256" key="8">
    <source>
        <dbReference type="ARBA" id="ARBA00022801"/>
    </source>
</evidence>
<dbReference type="CDD" id="cd16922">
    <property type="entry name" value="HATPase_EvgS-ArcB-TorS-like"/>
    <property type="match status" value="1"/>
</dbReference>
<evidence type="ECO:0000256" key="1">
    <source>
        <dbReference type="ARBA" id="ARBA00000085"/>
    </source>
</evidence>
<evidence type="ECO:0000256" key="4">
    <source>
        <dbReference type="ARBA" id="ARBA00022553"/>
    </source>
</evidence>
<evidence type="ECO:0000256" key="10">
    <source>
        <dbReference type="ARBA" id="ARBA00023012"/>
    </source>
</evidence>
<dbReference type="Pfam" id="PF00512">
    <property type="entry name" value="HisKA"/>
    <property type="match status" value="1"/>
</dbReference>
<dbReference type="GO" id="GO:0005524">
    <property type="term" value="F:ATP binding"/>
    <property type="evidence" value="ECO:0007669"/>
    <property type="project" value="UniProtKB-KW"/>
</dbReference>
<dbReference type="PRINTS" id="PR00344">
    <property type="entry name" value="BCTRLSENSOR"/>
</dbReference>
<keyword evidence="9" id="KW-0067">ATP-binding</keyword>
<keyword evidence="14" id="KW-0472">Membrane</keyword>
<dbReference type="GO" id="GO:0000155">
    <property type="term" value="F:phosphorelay sensor kinase activity"/>
    <property type="evidence" value="ECO:0007669"/>
    <property type="project" value="InterPro"/>
</dbReference>
<dbReference type="Gene3D" id="6.10.340.10">
    <property type="match status" value="1"/>
</dbReference>
<evidence type="ECO:0000256" key="5">
    <source>
        <dbReference type="ARBA" id="ARBA00022679"/>
    </source>
</evidence>
<evidence type="ECO:0000259" key="18">
    <source>
        <dbReference type="PROSITE" id="PS50113"/>
    </source>
</evidence>